<evidence type="ECO:0000313" key="1">
    <source>
        <dbReference type="EMBL" id="CAB5007849.1"/>
    </source>
</evidence>
<dbReference type="EMBL" id="CAFBQN010000072">
    <property type="protein sequence ID" value="CAB5059985.1"/>
    <property type="molecule type" value="Genomic_DNA"/>
</dbReference>
<sequence length="162" mass="17955">MIFDAIDRFIVGTVGQPGEREFFIQLRQSTRLVTVSIEKSQVAALTSRMEMLLSQLRKSGHVAATSPVDDQPLEQPIESDFVVGAISIAWNEETSCVQIELLDIDQDDEVQGLNLHISLQMAQSFTRRAHVVINAGRLPCPLCGLAIDPQGHLCPRANGYRR</sequence>
<organism evidence="2">
    <name type="scientific">freshwater metagenome</name>
    <dbReference type="NCBI Taxonomy" id="449393"/>
    <lineage>
        <taxon>unclassified sequences</taxon>
        <taxon>metagenomes</taxon>
        <taxon>ecological metagenomes</taxon>
    </lineage>
</organism>
<name>A0A6J7U2Q3_9ZZZZ</name>
<dbReference type="Pfam" id="PF11290">
    <property type="entry name" value="DUF3090"/>
    <property type="match status" value="1"/>
</dbReference>
<proteinExistence type="predicted"/>
<evidence type="ECO:0000313" key="2">
    <source>
        <dbReference type="EMBL" id="CAB5059985.1"/>
    </source>
</evidence>
<dbReference type="InterPro" id="IPR021441">
    <property type="entry name" value="DUF3090"/>
</dbReference>
<dbReference type="EMBL" id="CAFBPE010000054">
    <property type="protein sequence ID" value="CAB5007849.1"/>
    <property type="molecule type" value="Genomic_DNA"/>
</dbReference>
<gene>
    <name evidence="1" type="ORF">UFOPK4065_00757</name>
    <name evidence="2" type="ORF">UFOPK4319_00894</name>
</gene>
<dbReference type="AlphaFoldDB" id="A0A6J7U2Q3"/>
<reference evidence="2" key="1">
    <citation type="submission" date="2020-05" db="EMBL/GenBank/DDBJ databases">
        <authorList>
            <person name="Chiriac C."/>
            <person name="Salcher M."/>
            <person name="Ghai R."/>
            <person name="Kavagutti S V."/>
        </authorList>
    </citation>
    <scope>NUCLEOTIDE SEQUENCE</scope>
</reference>
<accession>A0A6J7U2Q3</accession>
<dbReference type="NCBIfam" id="TIGR03847">
    <property type="entry name" value="conserved hypothetical protein"/>
    <property type="match status" value="1"/>
</dbReference>
<protein>
    <submittedName>
        <fullName evidence="2">Unannotated protein</fullName>
    </submittedName>
</protein>